<dbReference type="AlphaFoldDB" id="A0A9P8JJS8"/>
<accession>A0A9P8JJS8</accession>
<feature type="non-terminal residue" evidence="1">
    <location>
        <position position="140"/>
    </location>
</feature>
<gene>
    <name evidence="1" type="ORF">KCU98_g18500</name>
</gene>
<reference evidence="1" key="2">
    <citation type="submission" date="2021-08" db="EMBL/GenBank/DDBJ databases">
        <authorList>
            <person name="Gostincar C."/>
            <person name="Sun X."/>
            <person name="Song Z."/>
            <person name="Gunde-Cimerman N."/>
        </authorList>
    </citation>
    <scope>NUCLEOTIDE SEQUENCE</scope>
    <source>
        <strain evidence="1">EXF-9298</strain>
    </source>
</reference>
<evidence type="ECO:0000313" key="2">
    <source>
        <dbReference type="Proteomes" id="UP000729357"/>
    </source>
</evidence>
<proteinExistence type="predicted"/>
<organism evidence="1 2">
    <name type="scientific">Aureobasidium melanogenum</name>
    <name type="common">Aureobasidium pullulans var. melanogenum</name>
    <dbReference type="NCBI Taxonomy" id="46634"/>
    <lineage>
        <taxon>Eukaryota</taxon>
        <taxon>Fungi</taxon>
        <taxon>Dikarya</taxon>
        <taxon>Ascomycota</taxon>
        <taxon>Pezizomycotina</taxon>
        <taxon>Dothideomycetes</taxon>
        <taxon>Dothideomycetidae</taxon>
        <taxon>Dothideales</taxon>
        <taxon>Saccotheciaceae</taxon>
        <taxon>Aureobasidium</taxon>
    </lineage>
</organism>
<evidence type="ECO:0000313" key="1">
    <source>
        <dbReference type="EMBL" id="KAG9944606.1"/>
    </source>
</evidence>
<name>A0A9P8JJS8_AURME</name>
<keyword evidence="2" id="KW-1185">Reference proteome</keyword>
<dbReference type="EMBL" id="JAHFXS010004962">
    <property type="protein sequence ID" value="KAG9944606.1"/>
    <property type="molecule type" value="Genomic_DNA"/>
</dbReference>
<dbReference type="Proteomes" id="UP000729357">
    <property type="component" value="Unassembled WGS sequence"/>
</dbReference>
<protein>
    <submittedName>
        <fullName evidence="1">Uncharacterized protein</fullName>
    </submittedName>
</protein>
<sequence length="140" mass="14850">MMEFAFLLIDDDVANSAAAAAAAGRVVQEARAREKPESACCTRPALCGVSPAYDDGGAASSLSAMNVPAPAVCRTLIMNIRPSGGLAGDGLRYLHQRCSFEISSAQKVMMSTVREESSLAPAMEPLEVTSDQELSYMRYP</sequence>
<reference evidence="1" key="1">
    <citation type="journal article" date="2021" name="J Fungi (Basel)">
        <title>Virulence traits and population genomics of the black yeast Aureobasidium melanogenum.</title>
        <authorList>
            <person name="Cernosa A."/>
            <person name="Sun X."/>
            <person name="Gostincar C."/>
            <person name="Fang C."/>
            <person name="Gunde-Cimerman N."/>
            <person name="Song Z."/>
        </authorList>
    </citation>
    <scope>NUCLEOTIDE SEQUENCE</scope>
    <source>
        <strain evidence="1">EXF-9298</strain>
    </source>
</reference>
<comment type="caution">
    <text evidence="1">The sequence shown here is derived from an EMBL/GenBank/DDBJ whole genome shotgun (WGS) entry which is preliminary data.</text>
</comment>